<evidence type="ECO:0000313" key="3">
    <source>
        <dbReference type="EMBL" id="KAF2199194.1"/>
    </source>
</evidence>
<gene>
    <name evidence="3" type="ORF">GQ43DRAFT_442705</name>
</gene>
<evidence type="ECO:0000259" key="2">
    <source>
        <dbReference type="Pfam" id="PF26061"/>
    </source>
</evidence>
<dbReference type="OrthoDB" id="3515051at2759"/>
<name>A0A9P4MN88_9PLEO</name>
<dbReference type="InterPro" id="IPR058334">
    <property type="entry name" value="DUF8021"/>
</dbReference>
<comment type="caution">
    <text evidence="3">The sequence shown here is derived from an EMBL/GenBank/DDBJ whole genome shotgun (WGS) entry which is preliminary data.</text>
</comment>
<sequence length="281" mass="31087">MVRSNLLGLGFLSFAATTLAACGLINLEETADKYMYMMSSGDHSWFDNLSYELVYKENDKNASILFSVASMGLYITSNRTFYDATQCRIFTDFVVTNPEHPYVINTQLYVVDGIVETIDSVISQAGDYQFNASAYNYWSTQESWDVIPEGKRNSRQTLQAAADAYLDSLNGKSGNSTVPTGAPCSRLEGGVYTGSQNSTADMCNLRRRIPSASLTNRRYFIDETKGTVNVFGGYGGLDRTRLNQTVPDSHTFRIEDGKIRYIHMVGTCITPGCGMNLTVPP</sequence>
<dbReference type="AlphaFoldDB" id="A0A9P4MN88"/>
<keyword evidence="1" id="KW-0732">Signal</keyword>
<evidence type="ECO:0000256" key="1">
    <source>
        <dbReference type="SAM" id="SignalP"/>
    </source>
</evidence>
<feature type="signal peptide" evidence="1">
    <location>
        <begin position="1"/>
        <end position="20"/>
    </location>
</feature>
<feature type="domain" description="DUF8021" evidence="2">
    <location>
        <begin position="151"/>
        <end position="265"/>
    </location>
</feature>
<protein>
    <recommendedName>
        <fullName evidence="2">DUF8021 domain-containing protein</fullName>
    </recommendedName>
</protein>
<accession>A0A9P4MN88</accession>
<reference evidence="3" key="1">
    <citation type="journal article" date="2020" name="Stud. Mycol.">
        <title>101 Dothideomycetes genomes: a test case for predicting lifestyles and emergence of pathogens.</title>
        <authorList>
            <person name="Haridas S."/>
            <person name="Albert R."/>
            <person name="Binder M."/>
            <person name="Bloem J."/>
            <person name="Labutti K."/>
            <person name="Salamov A."/>
            <person name="Andreopoulos B."/>
            <person name="Baker S."/>
            <person name="Barry K."/>
            <person name="Bills G."/>
            <person name="Bluhm B."/>
            <person name="Cannon C."/>
            <person name="Castanera R."/>
            <person name="Culley D."/>
            <person name="Daum C."/>
            <person name="Ezra D."/>
            <person name="Gonzalez J."/>
            <person name="Henrissat B."/>
            <person name="Kuo A."/>
            <person name="Liang C."/>
            <person name="Lipzen A."/>
            <person name="Lutzoni F."/>
            <person name="Magnuson J."/>
            <person name="Mondo S."/>
            <person name="Nolan M."/>
            <person name="Ohm R."/>
            <person name="Pangilinan J."/>
            <person name="Park H.-J."/>
            <person name="Ramirez L."/>
            <person name="Alfaro M."/>
            <person name="Sun H."/>
            <person name="Tritt A."/>
            <person name="Yoshinaga Y."/>
            <person name="Zwiers L.-H."/>
            <person name="Turgeon B."/>
            <person name="Goodwin S."/>
            <person name="Spatafora J."/>
            <person name="Crous P."/>
            <person name="Grigoriev I."/>
        </authorList>
    </citation>
    <scope>NUCLEOTIDE SEQUENCE</scope>
    <source>
        <strain evidence="3">ATCC 74209</strain>
    </source>
</reference>
<dbReference type="Proteomes" id="UP000799536">
    <property type="component" value="Unassembled WGS sequence"/>
</dbReference>
<keyword evidence="4" id="KW-1185">Reference proteome</keyword>
<dbReference type="Pfam" id="PF26061">
    <property type="entry name" value="DUF8021"/>
    <property type="match status" value="1"/>
</dbReference>
<feature type="chain" id="PRO_5040221144" description="DUF8021 domain-containing protein" evidence="1">
    <location>
        <begin position="21"/>
        <end position="281"/>
    </location>
</feature>
<proteinExistence type="predicted"/>
<dbReference type="EMBL" id="ML994091">
    <property type="protein sequence ID" value="KAF2199194.1"/>
    <property type="molecule type" value="Genomic_DNA"/>
</dbReference>
<evidence type="ECO:0000313" key="4">
    <source>
        <dbReference type="Proteomes" id="UP000799536"/>
    </source>
</evidence>
<dbReference type="PROSITE" id="PS51257">
    <property type="entry name" value="PROKAR_LIPOPROTEIN"/>
    <property type="match status" value="1"/>
</dbReference>
<organism evidence="3 4">
    <name type="scientific">Delitschia confertaspora ATCC 74209</name>
    <dbReference type="NCBI Taxonomy" id="1513339"/>
    <lineage>
        <taxon>Eukaryota</taxon>
        <taxon>Fungi</taxon>
        <taxon>Dikarya</taxon>
        <taxon>Ascomycota</taxon>
        <taxon>Pezizomycotina</taxon>
        <taxon>Dothideomycetes</taxon>
        <taxon>Pleosporomycetidae</taxon>
        <taxon>Pleosporales</taxon>
        <taxon>Delitschiaceae</taxon>
        <taxon>Delitschia</taxon>
    </lineage>
</organism>